<dbReference type="InterPro" id="IPR017895">
    <property type="entry name" value="HTH_IS408/IS1162_type"/>
</dbReference>
<proteinExistence type="predicted"/>
<dbReference type="PANTHER" id="PTHR35004">
    <property type="entry name" value="TRANSPOSASE RV3428C-RELATED"/>
    <property type="match status" value="1"/>
</dbReference>
<feature type="domain" description="HTH IS408-type" evidence="2">
    <location>
        <begin position="15"/>
        <end position="97"/>
    </location>
</feature>
<dbReference type="PROSITE" id="PS50532">
    <property type="entry name" value="HTH_IS408"/>
    <property type="match status" value="1"/>
</dbReference>
<dbReference type="InterPro" id="IPR011991">
    <property type="entry name" value="ArsR-like_HTH"/>
</dbReference>
<evidence type="ECO:0000313" key="4">
    <source>
        <dbReference type="Proteomes" id="UP000245698"/>
    </source>
</evidence>
<gene>
    <name evidence="3" type="ORF">BQ8482_500018</name>
</gene>
<keyword evidence="4" id="KW-1185">Reference proteome</keyword>
<organism evidence="3 4">
    <name type="scientific">Mesorhizobium delmotii</name>
    <dbReference type="NCBI Taxonomy" id="1631247"/>
    <lineage>
        <taxon>Bacteria</taxon>
        <taxon>Pseudomonadati</taxon>
        <taxon>Pseudomonadota</taxon>
        <taxon>Alphaproteobacteria</taxon>
        <taxon>Hyphomicrobiales</taxon>
        <taxon>Phyllobacteriaceae</taxon>
        <taxon>Mesorhizobium</taxon>
    </lineage>
</organism>
<dbReference type="Proteomes" id="UP000245698">
    <property type="component" value="Unassembled WGS sequence"/>
</dbReference>
<sequence>MAKRKQARLTSVKDIRSILRLAHEQGLAVRAISERLKISKTTISTYLLRAREAGLTGWPLPPGLDEDAVLQRRLFHRRGRPPQDMHEPDWGKIASEPKRKGVTLTLLWQEYRGRHANGYGYTWFCERFVAFEQRASATFRNRHTAGAAMQTDYAGHTVPVIDPATGEIRPAQIFVAVLPASLYTFAYASFTQRLPDWIEGQQRALSFFGGLTKAIVCDNLKAGIAKPLWFERHFCSLRRALRHDDPADPSKTAEGQGQGRRQRSHR</sequence>
<evidence type="ECO:0000256" key="1">
    <source>
        <dbReference type="SAM" id="MobiDB-lite"/>
    </source>
</evidence>
<dbReference type="PANTHER" id="PTHR35004:SF8">
    <property type="entry name" value="TRANSPOSASE RV3428C-RELATED"/>
    <property type="match status" value="1"/>
</dbReference>
<evidence type="ECO:0000313" key="3">
    <source>
        <dbReference type="EMBL" id="SJM34809.1"/>
    </source>
</evidence>
<evidence type="ECO:0000259" key="2">
    <source>
        <dbReference type="PROSITE" id="PS50532"/>
    </source>
</evidence>
<protein>
    <submittedName>
        <fullName evidence="3">Transposase</fullName>
    </submittedName>
</protein>
<feature type="region of interest" description="Disordered" evidence="1">
    <location>
        <begin position="245"/>
        <end position="266"/>
    </location>
</feature>
<dbReference type="AlphaFoldDB" id="A0A2P9AUE6"/>
<name>A0A2P9AUE6_9HYPH</name>
<dbReference type="CDD" id="cd00090">
    <property type="entry name" value="HTH_ARSR"/>
    <property type="match status" value="1"/>
</dbReference>
<reference evidence="4" key="1">
    <citation type="submission" date="2016-12" db="EMBL/GenBank/DDBJ databases">
        <authorList>
            <person name="Brunel B."/>
        </authorList>
    </citation>
    <scope>NUCLEOTIDE SEQUENCE [LARGE SCALE GENOMIC DNA]</scope>
</reference>
<dbReference type="GO" id="GO:0006355">
    <property type="term" value="P:regulation of DNA-templated transcription"/>
    <property type="evidence" value="ECO:0007669"/>
    <property type="project" value="UniProtKB-ARBA"/>
</dbReference>
<dbReference type="EMBL" id="FUIG01000060">
    <property type="protein sequence ID" value="SJM34809.1"/>
    <property type="molecule type" value="Genomic_DNA"/>
</dbReference>
<accession>A0A2P9AUE6</accession>
<dbReference type="Gene3D" id="1.10.10.60">
    <property type="entry name" value="Homeodomain-like"/>
    <property type="match status" value="1"/>
</dbReference>